<dbReference type="GO" id="GO:0016020">
    <property type="term" value="C:membrane"/>
    <property type="evidence" value="ECO:0007669"/>
    <property type="project" value="InterPro"/>
</dbReference>
<dbReference type="KEGG" id="uli:ETAA1_35740"/>
<dbReference type="InterPro" id="IPR003593">
    <property type="entry name" value="AAA+_ATPase"/>
</dbReference>
<dbReference type="CDD" id="cd03220">
    <property type="entry name" value="ABC_KpsT_Wzt"/>
    <property type="match status" value="1"/>
</dbReference>
<dbReference type="InterPro" id="IPR003439">
    <property type="entry name" value="ABC_transporter-like_ATP-bd"/>
</dbReference>
<comment type="similarity">
    <text evidence="1">Belongs to the ABC transporter superfamily.</text>
</comment>
<evidence type="ECO:0000256" key="3">
    <source>
        <dbReference type="ARBA" id="ARBA00022741"/>
    </source>
</evidence>
<dbReference type="InterPro" id="IPR050683">
    <property type="entry name" value="Bact_Polysacc_Export_ATP-bd"/>
</dbReference>
<protein>
    <submittedName>
        <fullName evidence="6">Teichoic acids export ATP-binding protein TagH</fullName>
    </submittedName>
</protein>
<dbReference type="PROSITE" id="PS50893">
    <property type="entry name" value="ABC_TRANSPORTER_2"/>
    <property type="match status" value="1"/>
</dbReference>
<name>A0A517XVV1_9BACT</name>
<dbReference type="GO" id="GO:0005524">
    <property type="term" value="F:ATP binding"/>
    <property type="evidence" value="ECO:0007669"/>
    <property type="project" value="UniProtKB-KW"/>
</dbReference>
<feature type="domain" description="ABC transporter" evidence="5">
    <location>
        <begin position="26"/>
        <end position="249"/>
    </location>
</feature>
<proteinExistence type="inferred from homology"/>
<evidence type="ECO:0000313" key="7">
    <source>
        <dbReference type="Proteomes" id="UP000319576"/>
    </source>
</evidence>
<keyword evidence="7" id="KW-1185">Reference proteome</keyword>
<dbReference type="RefSeq" id="WP_145240674.1">
    <property type="nucleotide sequence ID" value="NZ_CP036273.1"/>
</dbReference>
<dbReference type="SUPFAM" id="SSF52540">
    <property type="entry name" value="P-loop containing nucleoside triphosphate hydrolases"/>
    <property type="match status" value="1"/>
</dbReference>
<evidence type="ECO:0000256" key="4">
    <source>
        <dbReference type="ARBA" id="ARBA00022840"/>
    </source>
</evidence>
<dbReference type="GO" id="GO:0016887">
    <property type="term" value="F:ATP hydrolysis activity"/>
    <property type="evidence" value="ECO:0007669"/>
    <property type="project" value="InterPro"/>
</dbReference>
<dbReference type="AlphaFoldDB" id="A0A517XVV1"/>
<dbReference type="InterPro" id="IPR015860">
    <property type="entry name" value="ABC_transpr_TagH-like"/>
</dbReference>
<dbReference type="InterPro" id="IPR027417">
    <property type="entry name" value="P-loop_NTPase"/>
</dbReference>
<gene>
    <name evidence="6" type="primary">tagH_2</name>
    <name evidence="6" type="ORF">ETAA1_35740</name>
</gene>
<dbReference type="InterPro" id="IPR017871">
    <property type="entry name" value="ABC_transporter-like_CS"/>
</dbReference>
<evidence type="ECO:0000256" key="1">
    <source>
        <dbReference type="ARBA" id="ARBA00005417"/>
    </source>
</evidence>
<dbReference type="Gene3D" id="3.40.50.300">
    <property type="entry name" value="P-loop containing nucleotide triphosphate hydrolases"/>
    <property type="match status" value="1"/>
</dbReference>
<dbReference type="Proteomes" id="UP000319576">
    <property type="component" value="Chromosome"/>
</dbReference>
<keyword evidence="3" id="KW-0547">Nucleotide-binding</keyword>
<dbReference type="OrthoDB" id="9778870at2"/>
<dbReference type="PANTHER" id="PTHR46743:SF2">
    <property type="entry name" value="TEICHOIC ACIDS EXPORT ATP-BINDING PROTEIN TAGH"/>
    <property type="match status" value="1"/>
</dbReference>
<evidence type="ECO:0000313" key="6">
    <source>
        <dbReference type="EMBL" id="QDU21604.1"/>
    </source>
</evidence>
<sequence>MARIELTDASVTFSVRAQKKVTLKEYLVRGLFRGSVNPAVQVHALAGINLTARDGDRVGVIGHNGAGKSTLLKLLAGIYPPTSGDRQVDGKICSLFDISLGFEPEASGWENITYRAYLQGETPATLKGKIDDIAAFTELGDFLDLPVRHYSAGMLMRLAFSIATAIEPEVLLVDEVLAVGDLSFQHKAQARMKEMMASAAVMVIVAHDLTTIRDMCTTVVWMEHGQVRMQGDPEEVIAAYVESVNGPALPRAVAA</sequence>
<organism evidence="6 7">
    <name type="scientific">Urbifossiella limnaea</name>
    <dbReference type="NCBI Taxonomy" id="2528023"/>
    <lineage>
        <taxon>Bacteria</taxon>
        <taxon>Pseudomonadati</taxon>
        <taxon>Planctomycetota</taxon>
        <taxon>Planctomycetia</taxon>
        <taxon>Gemmatales</taxon>
        <taxon>Gemmataceae</taxon>
        <taxon>Urbifossiella</taxon>
    </lineage>
</organism>
<dbReference type="SMART" id="SM00382">
    <property type="entry name" value="AAA"/>
    <property type="match status" value="1"/>
</dbReference>
<evidence type="ECO:0000259" key="5">
    <source>
        <dbReference type="PROSITE" id="PS50893"/>
    </source>
</evidence>
<dbReference type="PANTHER" id="PTHR46743">
    <property type="entry name" value="TEICHOIC ACIDS EXPORT ATP-BINDING PROTEIN TAGH"/>
    <property type="match status" value="1"/>
</dbReference>
<evidence type="ECO:0000256" key="2">
    <source>
        <dbReference type="ARBA" id="ARBA00022448"/>
    </source>
</evidence>
<dbReference type="Pfam" id="PF00005">
    <property type="entry name" value="ABC_tran"/>
    <property type="match status" value="1"/>
</dbReference>
<dbReference type="EMBL" id="CP036273">
    <property type="protein sequence ID" value="QDU21604.1"/>
    <property type="molecule type" value="Genomic_DNA"/>
</dbReference>
<keyword evidence="4 6" id="KW-0067">ATP-binding</keyword>
<dbReference type="PROSITE" id="PS00211">
    <property type="entry name" value="ABC_TRANSPORTER_1"/>
    <property type="match status" value="1"/>
</dbReference>
<keyword evidence="2" id="KW-0813">Transport</keyword>
<reference evidence="6 7" key="1">
    <citation type="submission" date="2019-02" db="EMBL/GenBank/DDBJ databases">
        <title>Deep-cultivation of Planctomycetes and their phenomic and genomic characterization uncovers novel biology.</title>
        <authorList>
            <person name="Wiegand S."/>
            <person name="Jogler M."/>
            <person name="Boedeker C."/>
            <person name="Pinto D."/>
            <person name="Vollmers J."/>
            <person name="Rivas-Marin E."/>
            <person name="Kohn T."/>
            <person name="Peeters S.H."/>
            <person name="Heuer A."/>
            <person name="Rast P."/>
            <person name="Oberbeckmann S."/>
            <person name="Bunk B."/>
            <person name="Jeske O."/>
            <person name="Meyerdierks A."/>
            <person name="Storesund J.E."/>
            <person name="Kallscheuer N."/>
            <person name="Luecker S."/>
            <person name="Lage O.M."/>
            <person name="Pohl T."/>
            <person name="Merkel B.J."/>
            <person name="Hornburger P."/>
            <person name="Mueller R.-W."/>
            <person name="Bruemmer F."/>
            <person name="Labrenz M."/>
            <person name="Spormann A.M."/>
            <person name="Op den Camp H."/>
            <person name="Overmann J."/>
            <person name="Amann R."/>
            <person name="Jetten M.S.M."/>
            <person name="Mascher T."/>
            <person name="Medema M.H."/>
            <person name="Devos D.P."/>
            <person name="Kaster A.-K."/>
            <person name="Ovreas L."/>
            <person name="Rohde M."/>
            <person name="Galperin M.Y."/>
            <person name="Jogler C."/>
        </authorList>
    </citation>
    <scope>NUCLEOTIDE SEQUENCE [LARGE SCALE GENOMIC DNA]</scope>
    <source>
        <strain evidence="6 7">ETA_A1</strain>
    </source>
</reference>
<dbReference type="GO" id="GO:0140359">
    <property type="term" value="F:ABC-type transporter activity"/>
    <property type="evidence" value="ECO:0007669"/>
    <property type="project" value="InterPro"/>
</dbReference>
<accession>A0A517XVV1</accession>